<evidence type="ECO:0000313" key="2">
    <source>
        <dbReference type="EMBL" id="KAF1911768.1"/>
    </source>
</evidence>
<dbReference type="EMBL" id="ML979142">
    <property type="protein sequence ID" value="KAF1911768.1"/>
    <property type="molecule type" value="Genomic_DNA"/>
</dbReference>
<dbReference type="Proteomes" id="UP000800096">
    <property type="component" value="Unassembled WGS sequence"/>
</dbReference>
<evidence type="ECO:0000313" key="3">
    <source>
        <dbReference type="Proteomes" id="UP000800096"/>
    </source>
</evidence>
<evidence type="ECO:0000256" key="1">
    <source>
        <dbReference type="SAM" id="MobiDB-lite"/>
    </source>
</evidence>
<dbReference type="AlphaFoldDB" id="A0A6A5QAC1"/>
<name>A0A6A5QAC1_AMPQU</name>
<sequence length="217" mass="25372">MAYQQHVSNTRSGGPVRNSQHGTGTNLATYDTTSSSANRVNTMHSARSSVESEQRDNGSQHIYPQQLADSDIYSYDYSYISRHSETGKEHIHYIEVPRAWWSLNRGALQALPIHQDHNQTTYERIYTYTKHSHQSYFHARPQDHLPTEEVHSLNRFSHQHLGDRRKLSMSNLRDLNQSRVPIYAMDRRLYETQRAGPYDGIQYVGRRSDYERFRDQG</sequence>
<feature type="region of interest" description="Disordered" evidence="1">
    <location>
        <begin position="1"/>
        <end position="61"/>
    </location>
</feature>
<organism evidence="2 3">
    <name type="scientific">Ampelomyces quisqualis</name>
    <name type="common">Powdery mildew agent</name>
    <dbReference type="NCBI Taxonomy" id="50730"/>
    <lineage>
        <taxon>Eukaryota</taxon>
        <taxon>Fungi</taxon>
        <taxon>Dikarya</taxon>
        <taxon>Ascomycota</taxon>
        <taxon>Pezizomycotina</taxon>
        <taxon>Dothideomycetes</taxon>
        <taxon>Pleosporomycetidae</taxon>
        <taxon>Pleosporales</taxon>
        <taxon>Pleosporineae</taxon>
        <taxon>Phaeosphaeriaceae</taxon>
        <taxon>Ampelomyces</taxon>
    </lineage>
</organism>
<feature type="compositionally biased region" description="Polar residues" evidence="1">
    <location>
        <begin position="1"/>
        <end position="49"/>
    </location>
</feature>
<proteinExistence type="predicted"/>
<reference evidence="2" key="1">
    <citation type="journal article" date="2020" name="Stud. Mycol.">
        <title>101 Dothideomycetes genomes: a test case for predicting lifestyles and emergence of pathogens.</title>
        <authorList>
            <person name="Haridas S."/>
            <person name="Albert R."/>
            <person name="Binder M."/>
            <person name="Bloem J."/>
            <person name="Labutti K."/>
            <person name="Salamov A."/>
            <person name="Andreopoulos B."/>
            <person name="Baker S."/>
            <person name="Barry K."/>
            <person name="Bills G."/>
            <person name="Bluhm B."/>
            <person name="Cannon C."/>
            <person name="Castanera R."/>
            <person name="Culley D."/>
            <person name="Daum C."/>
            <person name="Ezra D."/>
            <person name="Gonzalez J."/>
            <person name="Henrissat B."/>
            <person name="Kuo A."/>
            <person name="Liang C."/>
            <person name="Lipzen A."/>
            <person name="Lutzoni F."/>
            <person name="Magnuson J."/>
            <person name="Mondo S."/>
            <person name="Nolan M."/>
            <person name="Ohm R."/>
            <person name="Pangilinan J."/>
            <person name="Park H.-J."/>
            <person name="Ramirez L."/>
            <person name="Alfaro M."/>
            <person name="Sun H."/>
            <person name="Tritt A."/>
            <person name="Yoshinaga Y."/>
            <person name="Zwiers L.-H."/>
            <person name="Turgeon B."/>
            <person name="Goodwin S."/>
            <person name="Spatafora J."/>
            <person name="Crous P."/>
            <person name="Grigoriev I."/>
        </authorList>
    </citation>
    <scope>NUCLEOTIDE SEQUENCE</scope>
    <source>
        <strain evidence="2">HMLAC05119</strain>
    </source>
</reference>
<dbReference type="OrthoDB" id="10457638at2759"/>
<protein>
    <submittedName>
        <fullName evidence="2">Uncharacterized protein</fullName>
    </submittedName>
</protein>
<accession>A0A6A5QAC1</accession>
<keyword evidence="3" id="KW-1185">Reference proteome</keyword>
<gene>
    <name evidence="2" type="ORF">BDU57DRAFT_86203</name>
</gene>